<feature type="domain" description="HYDIN/VesB/CFA65-like Ig-like" evidence="6">
    <location>
        <begin position="740"/>
        <end position="829"/>
    </location>
</feature>
<comment type="subcellular location">
    <subcellularLocation>
        <location evidence="1">Cell projection</location>
        <location evidence="1">Cilium</location>
    </subcellularLocation>
    <subcellularLocation>
        <location evidence="2">Cytoplasm</location>
    </subcellularLocation>
</comment>
<evidence type="ECO:0000256" key="2">
    <source>
        <dbReference type="ARBA" id="ARBA00004496"/>
    </source>
</evidence>
<dbReference type="Pfam" id="PF25275">
    <property type="entry name" value="Golvesin_C"/>
    <property type="match status" value="2"/>
</dbReference>
<dbReference type="InterPro" id="IPR013783">
    <property type="entry name" value="Ig-like_fold"/>
</dbReference>
<organism evidence="8 9">
    <name type="scientific">Isosphaera pallida (strain ATCC 43644 / DSM 9630 / IS1B)</name>
    <dbReference type="NCBI Taxonomy" id="575540"/>
    <lineage>
        <taxon>Bacteria</taxon>
        <taxon>Pseudomonadati</taxon>
        <taxon>Planctomycetota</taxon>
        <taxon>Planctomycetia</taxon>
        <taxon>Isosphaerales</taxon>
        <taxon>Isosphaeraceae</taxon>
        <taxon>Isosphaera</taxon>
    </lineage>
</organism>
<dbReference type="Gene3D" id="2.60.40.10">
    <property type="entry name" value="Immunoglobulins"/>
    <property type="match status" value="5"/>
</dbReference>
<dbReference type="InterPro" id="IPR053879">
    <property type="entry name" value="HYDIN_VesB_CFA65-like_Ig"/>
</dbReference>
<dbReference type="InterPro" id="IPR033803">
    <property type="entry name" value="CBD-like_Golvesin-Xly"/>
</dbReference>
<dbReference type="eggNOG" id="COG1361">
    <property type="taxonomic scope" value="Bacteria"/>
</dbReference>
<dbReference type="PANTHER" id="PTHR37833">
    <property type="entry name" value="LIPOPROTEIN-RELATED"/>
    <property type="match status" value="1"/>
</dbReference>
<feature type="domain" description="Golvesin/Xly CBD-like" evidence="7">
    <location>
        <begin position="1332"/>
        <end position="1462"/>
    </location>
</feature>
<keyword evidence="5" id="KW-0966">Cell projection</keyword>
<dbReference type="EMBL" id="CP002353">
    <property type="protein sequence ID" value="ADV63588.1"/>
    <property type="molecule type" value="Genomic_DNA"/>
</dbReference>
<evidence type="ECO:0000259" key="6">
    <source>
        <dbReference type="Pfam" id="PF22544"/>
    </source>
</evidence>
<evidence type="ECO:0000313" key="9">
    <source>
        <dbReference type="Proteomes" id="UP000008631"/>
    </source>
</evidence>
<dbReference type="KEGG" id="ipa:Isop_3023"/>
<evidence type="ECO:0000256" key="3">
    <source>
        <dbReference type="ARBA" id="ARBA00022490"/>
    </source>
</evidence>
<proteinExistence type="predicted"/>
<dbReference type="GO" id="GO:0005737">
    <property type="term" value="C:cytoplasm"/>
    <property type="evidence" value="ECO:0007669"/>
    <property type="project" value="UniProtKB-SubCell"/>
</dbReference>
<feature type="domain" description="HYDIN/VesB/CFA65-like Ig-like" evidence="6">
    <location>
        <begin position="1092"/>
        <end position="1177"/>
    </location>
</feature>
<reference key="1">
    <citation type="submission" date="2010-11" db="EMBL/GenBank/DDBJ databases">
        <title>The complete sequence of chromosome of Isophaera pallida ATCC 43644.</title>
        <authorList>
            <consortium name="US DOE Joint Genome Institute (JGI-PGF)"/>
            <person name="Lucas S."/>
            <person name="Copeland A."/>
            <person name="Lapidus A."/>
            <person name="Bruce D."/>
            <person name="Goodwin L."/>
            <person name="Pitluck S."/>
            <person name="Kyrpides N."/>
            <person name="Mavromatis K."/>
            <person name="Pagani I."/>
            <person name="Ivanova N."/>
            <person name="Saunders E."/>
            <person name="Brettin T."/>
            <person name="Detter J.C."/>
            <person name="Han C."/>
            <person name="Tapia R."/>
            <person name="Land M."/>
            <person name="Hauser L."/>
            <person name="Markowitz V."/>
            <person name="Cheng J.-F."/>
            <person name="Hugenholtz P."/>
            <person name="Woyke T."/>
            <person name="Wu D."/>
            <person name="Eisen J.A."/>
        </authorList>
    </citation>
    <scope>NUCLEOTIDE SEQUENCE</scope>
    <source>
        <strain>ATCC 43644</strain>
    </source>
</reference>
<dbReference type="NCBIfam" id="TIGR03769">
    <property type="entry name" value="P_ac_wall_RPT"/>
    <property type="match status" value="1"/>
</dbReference>
<feature type="domain" description="Golvesin/Xly CBD-like" evidence="7">
    <location>
        <begin position="1217"/>
        <end position="1324"/>
    </location>
</feature>
<dbReference type="OrthoDB" id="292934at2"/>
<dbReference type="InParanoid" id="E8R2U1"/>
<evidence type="ECO:0000256" key="5">
    <source>
        <dbReference type="ARBA" id="ARBA00023273"/>
    </source>
</evidence>
<sequence length="1465" mass="151675">MFRRRHRVFSILSSGIKDRPSQLAHSAAHRFHPRVNNTPWFETLEDRVVPSVVFTVTNTSDSGPGSLRQAILNANASNQPALIDFRIPTSDPGFVDVDSNLPGGDAEPDAFVIRPTTALPALSNPNHRVAIDGRAQTLFTCDTHALGPEIILDGSLAGATPGLRLVGAQHQVVGVAIQNFNGPGIVIDGADQTVIGHSILGGAPGRGNAQDGVRLVGDADGNAIGGPIPWDVVKTNEHVDLTLNLAADGWLPRVADRDADTFTYGQRTLLFVPSQARTNRPAGTTWDFIGVGSGQTYWRLPQQQNPNLLYLGLGTQETSPSLVARYIPNDPRVPSNLAFRWMTLNLVDVRGPGHFSLWQNDDAGPIVWMASADGITTNDRAFITAGGHLHYNWGFTAPGYYEIDFRASAWIDVNGNGSVDPGVDIFSESCIITFAFGVETQAPPNSTNTLSHNAGAGVAITGTTALSNTIRFNSIHSNGGLGIDLGGNGVTPNDPGDNDTGPNGLQNFPTLNAVTTGSTTTIVGSLSSRPNTSYLIDFYANTVLDPTGFGEGTRWLGSSQVVTNAQGIASINVTLNTPTLANELVTATATGPDGTSEFSASVVPPAPNVELRFNGGVLNNGAAVTFGTTSLGTPVDRLFTIVNTGDANLVLNPSISLPNGFSILAGFGQTTLAPGASTSFTVRLNATTVGTFSGPMSFTSNDPDDSPFTVTLTGTVAPPPTPDVELRIAGVPIASGTGSVNFGTTTLGVPLSRVFTVINTGNANLVLNPSISLPNGFSILAGFGQTTLAPGASTSFTVRLNATTVGTFSGPMSFTSNDPDESPYVVTLTGVVNPTPTPDAELRLGTTVIPSGTGTVTFGPTTIGTPVDRLLTIVNTGNANLILNPTITVPSGFTLISGFGALILTPGASTSFTVRLNAQSAGTFSGPMSFTSNDPDESPYVVTLTGVVNSTPTQTPDIEVRLGTTVIANGSGPVSFGTTLVGSMVERTFTVFNRGNGPLQLGSPISLPTGYVLVSPFGQTTVAPGGSTHFTVGLAAQTAGIFSGAISFPTNDPDANPFGFLVTGTVDASAAAPRIDLRDGDQTLASGVGLSDFGGTILGDPLTRTYVVTNVGNANLILNPVITVPNGFVVASGFSRTLLNPGASASFTLRLTATTAGLFGGSVSFTSNDPNNNPFTFQVAGIVAESNLTRVVDDADAGAGFASSSGFTVVSGSGHQGGHRLATAGTGSRFATWMFENLSPGRYQIAVTWTPGSNRATNAPFTVEQGNASLATVTINQRLAPNDFQDAGSSWKVLGRFDLGSGSAIVRLTNAANGVVVADAVRLVPVGLQLADNDDSSFQTTGFTRYAGSGFHGSLHAAPSGNGQAEAVWTFSGLTPGTYRLAATWTAQINRATNAPFTIRSGSNLIASIAVNQRLAPNDFQYAGVGWRNLGGPFVLTGTSLTVRLTNAANGWVIADALRLERISN</sequence>
<protein>
    <recommendedName>
        <fullName evidence="10">Choice-of-anchor D domain-containing protein</fullName>
    </recommendedName>
</protein>
<dbReference type="HOGENOM" id="CLU_250499_0_0_0"/>
<keyword evidence="4" id="KW-0969">Cilium</keyword>
<evidence type="ECO:0008006" key="10">
    <source>
        <dbReference type="Google" id="ProtNLM"/>
    </source>
</evidence>
<gene>
    <name evidence="8" type="ordered locus">Isop_3023</name>
</gene>
<accession>E8R2U1</accession>
<dbReference type="eggNOG" id="COG3209">
    <property type="taxonomic scope" value="Bacteria"/>
</dbReference>
<keyword evidence="9" id="KW-1185">Reference proteome</keyword>
<evidence type="ECO:0000259" key="7">
    <source>
        <dbReference type="Pfam" id="PF25275"/>
    </source>
</evidence>
<dbReference type="InterPro" id="IPR022435">
    <property type="entry name" value="Surface-anchored_actinobac"/>
</dbReference>
<dbReference type="Proteomes" id="UP000008631">
    <property type="component" value="Chromosome"/>
</dbReference>
<dbReference type="eggNOG" id="COG2931">
    <property type="taxonomic scope" value="Bacteria"/>
</dbReference>
<evidence type="ECO:0000313" key="8">
    <source>
        <dbReference type="EMBL" id="ADV63588.1"/>
    </source>
</evidence>
<dbReference type="PANTHER" id="PTHR37833:SF1">
    <property type="entry name" value="SIGNAL PEPTIDE PROTEIN"/>
    <property type="match status" value="1"/>
</dbReference>
<dbReference type="eggNOG" id="COG3420">
    <property type="taxonomic scope" value="Bacteria"/>
</dbReference>
<dbReference type="NCBIfam" id="NF038134">
    <property type="entry name" value="choice_anch_M"/>
    <property type="match status" value="1"/>
</dbReference>
<keyword evidence="3" id="KW-0963">Cytoplasm</keyword>
<dbReference type="eggNOG" id="COG0803">
    <property type="taxonomic scope" value="Bacteria"/>
</dbReference>
<name>E8R2U1_ISOPI</name>
<evidence type="ECO:0000256" key="1">
    <source>
        <dbReference type="ARBA" id="ARBA00004138"/>
    </source>
</evidence>
<dbReference type="Pfam" id="PF22544">
    <property type="entry name" value="HYDIN_VesB_CFA65-like_Ig"/>
    <property type="match status" value="3"/>
</dbReference>
<feature type="domain" description="HYDIN/VesB/CFA65-like Ig-like" evidence="6">
    <location>
        <begin position="624"/>
        <end position="714"/>
    </location>
</feature>
<dbReference type="RefSeq" id="WP_013565876.1">
    <property type="nucleotide sequence ID" value="NC_014962.1"/>
</dbReference>
<dbReference type="STRING" id="575540.Isop_3023"/>
<evidence type="ECO:0000256" key="4">
    <source>
        <dbReference type="ARBA" id="ARBA00023069"/>
    </source>
</evidence>
<dbReference type="NCBIfam" id="NF012200">
    <property type="entry name" value="choice_anch_D"/>
    <property type="match status" value="5"/>
</dbReference>
<reference evidence="8 9" key="2">
    <citation type="journal article" date="2011" name="Stand. Genomic Sci.">
        <title>Complete genome sequence of Isosphaera pallida type strain (IS1B).</title>
        <authorList>
            <consortium name="US DOE Joint Genome Institute (JGI-PGF)"/>
            <person name="Goker M."/>
            <person name="Cleland D."/>
            <person name="Saunders E."/>
            <person name="Lapidus A."/>
            <person name="Nolan M."/>
            <person name="Lucas S."/>
            <person name="Hammon N."/>
            <person name="Deshpande S."/>
            <person name="Cheng J.F."/>
            <person name="Tapia R."/>
            <person name="Han C."/>
            <person name="Goodwin L."/>
            <person name="Pitluck S."/>
            <person name="Liolios K."/>
            <person name="Pagani I."/>
            <person name="Ivanova N."/>
            <person name="Mavromatis K."/>
            <person name="Pati A."/>
            <person name="Chen A."/>
            <person name="Palaniappan K."/>
            <person name="Land M."/>
            <person name="Hauser L."/>
            <person name="Chang Y.J."/>
            <person name="Jeffries C.D."/>
            <person name="Detter J.C."/>
            <person name="Beck B."/>
            <person name="Woyke T."/>
            <person name="Bristow J."/>
            <person name="Eisen J.A."/>
            <person name="Markowitz V."/>
            <person name="Hugenholtz P."/>
            <person name="Kyrpides N.C."/>
            <person name="Klenk H.P."/>
        </authorList>
    </citation>
    <scope>NUCLEOTIDE SEQUENCE [LARGE SCALE GENOMIC DNA]</scope>
    <source>
        <strain evidence="9">ATCC 43644 / DSM 9630 / IS1B</strain>
    </source>
</reference>